<name>A0A2H5F4T7_9RHOB</name>
<dbReference type="KEGG" id="pzh:CX676_19840"/>
<gene>
    <name evidence="2" type="ORF">CX676_19840</name>
</gene>
<feature type="transmembrane region" description="Helical" evidence="1">
    <location>
        <begin position="169"/>
        <end position="190"/>
    </location>
</feature>
<organism evidence="2 3">
    <name type="scientific">Paracoccus zhejiangensis</name>
    <dbReference type="NCBI Taxonomy" id="1077935"/>
    <lineage>
        <taxon>Bacteria</taxon>
        <taxon>Pseudomonadati</taxon>
        <taxon>Pseudomonadota</taxon>
        <taxon>Alphaproteobacteria</taxon>
        <taxon>Rhodobacterales</taxon>
        <taxon>Paracoccaceae</taxon>
        <taxon>Paracoccus</taxon>
    </lineage>
</organism>
<keyword evidence="1" id="KW-0812">Transmembrane</keyword>
<feature type="transmembrane region" description="Helical" evidence="1">
    <location>
        <begin position="55"/>
        <end position="72"/>
    </location>
</feature>
<feature type="transmembrane region" description="Helical" evidence="1">
    <location>
        <begin position="84"/>
        <end position="100"/>
    </location>
</feature>
<feature type="transmembrane region" description="Helical" evidence="1">
    <location>
        <begin position="211"/>
        <end position="230"/>
    </location>
</feature>
<protein>
    <submittedName>
        <fullName evidence="2">NnrS family protein</fullName>
    </submittedName>
</protein>
<accession>A0A2H5F4T7</accession>
<reference evidence="2 3" key="1">
    <citation type="journal article" date="2013" name="Antonie Van Leeuwenhoek">
        <title>Paracoccus zhejiangensis sp. nov., isolated from activated sludge in wastewater-treatment system.</title>
        <authorList>
            <person name="Wu Z.G."/>
            <person name="Zhang D.F."/>
            <person name="Liu Y.L."/>
            <person name="Wang F."/>
            <person name="Jiang X."/>
            <person name="Li C."/>
            <person name="Li S.P."/>
            <person name="Hong Q."/>
            <person name="Li W.J."/>
        </authorList>
    </citation>
    <scope>NUCLEOTIDE SEQUENCE [LARGE SCALE GENOMIC DNA]</scope>
    <source>
        <strain evidence="2 3">J6</strain>
        <plasmid evidence="3">Plasmid ppz01</plasmid>
    </source>
</reference>
<sequence length="392" mass="40599">MTPIPLFTAGWRAFFLAAGLWAVISVAVWMLWLAGYLGGGAHLGIAPSYWHAHEMIFGYASAAIAGFFLTAVPNWTGAKPVGPGFILLALTLWLAGRLALCLTGLLPPLVVALVDLAFLPVLAAKLLMQLMERPKPQNLMLLIMLTLLWTANLMLHLDWLGLASTGGQGLRGGLLILCAMIAVLGGRVTPAFTRNALQREGRTGALPVDQPVLTGAGIALAILTALAALAGLPDPLTGGLALLAGLVAALRLSGWSGLQTARQPILWSLHLGYALLALGLGLWGLALMGHGSETGALHVLGIGAVGSMTLAVMSRAALGHSGRALIAPRAVALAYALMPLAVAFRWAGSAGAGGFYQIGVFGSGLLWCLAFLFYLAAMLPVFLAPRSTTAAA</sequence>
<feature type="transmembrane region" description="Helical" evidence="1">
    <location>
        <begin position="354"/>
        <end position="377"/>
    </location>
</feature>
<proteinExistence type="predicted"/>
<feature type="transmembrane region" description="Helical" evidence="1">
    <location>
        <begin position="330"/>
        <end position="348"/>
    </location>
</feature>
<geneLocation type="plasmid" evidence="3">
    <name>ppz01</name>
</geneLocation>
<dbReference type="AlphaFoldDB" id="A0A2H5F4T7"/>
<feature type="transmembrane region" description="Helical" evidence="1">
    <location>
        <begin position="139"/>
        <end position="157"/>
    </location>
</feature>
<feature type="transmembrane region" description="Helical" evidence="1">
    <location>
        <begin position="236"/>
        <end position="253"/>
    </location>
</feature>
<keyword evidence="1" id="KW-0472">Membrane</keyword>
<keyword evidence="3" id="KW-1185">Reference proteome</keyword>
<evidence type="ECO:0000313" key="3">
    <source>
        <dbReference type="Proteomes" id="UP000234530"/>
    </source>
</evidence>
<dbReference type="Proteomes" id="UP000234530">
    <property type="component" value="Plasmid pPZ01"/>
</dbReference>
<feature type="transmembrane region" description="Helical" evidence="1">
    <location>
        <begin position="12"/>
        <end position="35"/>
    </location>
</feature>
<feature type="transmembrane region" description="Helical" evidence="1">
    <location>
        <begin position="297"/>
        <end position="318"/>
    </location>
</feature>
<dbReference type="InterPro" id="IPR010266">
    <property type="entry name" value="NnrS"/>
</dbReference>
<dbReference type="EMBL" id="CP025431">
    <property type="protein sequence ID" value="AUH66561.1"/>
    <property type="molecule type" value="Genomic_DNA"/>
</dbReference>
<keyword evidence="2" id="KW-0614">Plasmid</keyword>
<dbReference type="OrthoDB" id="9770040at2"/>
<feature type="transmembrane region" description="Helical" evidence="1">
    <location>
        <begin position="265"/>
        <end position="285"/>
    </location>
</feature>
<evidence type="ECO:0000313" key="2">
    <source>
        <dbReference type="EMBL" id="AUH66561.1"/>
    </source>
</evidence>
<dbReference type="Pfam" id="PF05940">
    <property type="entry name" value="NnrS"/>
    <property type="match status" value="1"/>
</dbReference>
<feature type="transmembrane region" description="Helical" evidence="1">
    <location>
        <begin position="106"/>
        <end position="127"/>
    </location>
</feature>
<evidence type="ECO:0000256" key="1">
    <source>
        <dbReference type="SAM" id="Phobius"/>
    </source>
</evidence>
<dbReference type="RefSeq" id="WP_101754532.1">
    <property type="nucleotide sequence ID" value="NZ_CP025431.1"/>
</dbReference>
<keyword evidence="1" id="KW-1133">Transmembrane helix</keyword>